<dbReference type="EMBL" id="CAMXCT030000358">
    <property type="protein sequence ID" value="CAL4764990.1"/>
    <property type="molecule type" value="Genomic_DNA"/>
</dbReference>
<evidence type="ECO:0000256" key="2">
    <source>
        <dbReference type="ARBA" id="ARBA00007441"/>
    </source>
</evidence>
<evidence type="ECO:0000256" key="4">
    <source>
        <dbReference type="ARBA" id="ARBA00022679"/>
    </source>
</evidence>
<reference evidence="7" key="1">
    <citation type="submission" date="2022-10" db="EMBL/GenBank/DDBJ databases">
        <authorList>
            <person name="Chen Y."/>
            <person name="Dougan E. K."/>
            <person name="Chan C."/>
            <person name="Rhodes N."/>
            <person name="Thang M."/>
        </authorList>
    </citation>
    <scope>NUCLEOTIDE SEQUENCE</scope>
</reference>
<dbReference type="GO" id="GO:0006520">
    <property type="term" value="P:amino acid metabolic process"/>
    <property type="evidence" value="ECO:0007669"/>
    <property type="project" value="InterPro"/>
</dbReference>
<dbReference type="OrthoDB" id="2414662at2759"/>
<dbReference type="SUPFAM" id="SSF53383">
    <property type="entry name" value="PLP-dependent transferases"/>
    <property type="match status" value="1"/>
</dbReference>
<proteinExistence type="inferred from homology"/>
<dbReference type="GO" id="GO:0008483">
    <property type="term" value="F:transaminase activity"/>
    <property type="evidence" value="ECO:0007669"/>
    <property type="project" value="UniProtKB-KW"/>
</dbReference>
<dbReference type="InterPro" id="IPR004839">
    <property type="entry name" value="Aminotransferase_I/II_large"/>
</dbReference>
<dbReference type="InterPro" id="IPR004838">
    <property type="entry name" value="NHTrfase_class1_PyrdxlP-BS"/>
</dbReference>
<evidence type="ECO:0000256" key="1">
    <source>
        <dbReference type="ARBA" id="ARBA00001933"/>
    </source>
</evidence>
<dbReference type="GO" id="GO:0030170">
    <property type="term" value="F:pyridoxal phosphate binding"/>
    <property type="evidence" value="ECO:0007669"/>
    <property type="project" value="InterPro"/>
</dbReference>
<dbReference type="CDD" id="cd00609">
    <property type="entry name" value="AAT_like"/>
    <property type="match status" value="1"/>
</dbReference>
<dbReference type="InterPro" id="IPR015421">
    <property type="entry name" value="PyrdxlP-dep_Trfase_major"/>
</dbReference>
<comment type="caution">
    <text evidence="7">The sequence shown here is derived from an EMBL/GenBank/DDBJ whole genome shotgun (WGS) entry which is preliminary data.</text>
</comment>
<dbReference type="PANTHER" id="PTHR46383">
    <property type="entry name" value="ASPARTATE AMINOTRANSFERASE"/>
    <property type="match status" value="1"/>
</dbReference>
<evidence type="ECO:0000256" key="5">
    <source>
        <dbReference type="ARBA" id="ARBA00022898"/>
    </source>
</evidence>
<keyword evidence="9" id="KW-1185">Reference proteome</keyword>
<dbReference type="EMBL" id="CAMXCT010000358">
    <property type="protein sequence ID" value="CAI3977678.1"/>
    <property type="molecule type" value="Genomic_DNA"/>
</dbReference>
<dbReference type="Gene3D" id="3.40.640.10">
    <property type="entry name" value="Type I PLP-dependent aspartate aminotransferase-like (Major domain)"/>
    <property type="match status" value="1"/>
</dbReference>
<dbReference type="Pfam" id="PF00155">
    <property type="entry name" value="Aminotran_1_2"/>
    <property type="match status" value="1"/>
</dbReference>
<keyword evidence="3" id="KW-0032">Aminotransferase</keyword>
<reference evidence="8" key="2">
    <citation type="submission" date="2024-04" db="EMBL/GenBank/DDBJ databases">
        <authorList>
            <person name="Chen Y."/>
            <person name="Shah S."/>
            <person name="Dougan E. K."/>
            <person name="Thang M."/>
            <person name="Chan C."/>
        </authorList>
    </citation>
    <scope>NUCLEOTIDE SEQUENCE [LARGE SCALE GENOMIC DNA]</scope>
</reference>
<protein>
    <recommendedName>
        <fullName evidence="6">Aminotransferase class I/classII large domain-containing protein</fullName>
    </recommendedName>
</protein>
<dbReference type="EMBL" id="CAMXCT020000358">
    <property type="protein sequence ID" value="CAL1131053.1"/>
    <property type="molecule type" value="Genomic_DNA"/>
</dbReference>
<evidence type="ECO:0000313" key="8">
    <source>
        <dbReference type="EMBL" id="CAL1131053.1"/>
    </source>
</evidence>
<dbReference type="InterPro" id="IPR015424">
    <property type="entry name" value="PyrdxlP-dep_Trfase"/>
</dbReference>
<keyword evidence="4" id="KW-0808">Transferase</keyword>
<evidence type="ECO:0000259" key="6">
    <source>
        <dbReference type="Pfam" id="PF00155"/>
    </source>
</evidence>
<sequence length="357" mass="38918">MEVGDPDFETPSHITASAISALQAGQTHYEAAGGSPGLRKAVANHLERSRPGLKADPDQVLCMPGGKPVIFHTIAALCEEGDEVIYPNPGFPAYETTIEWSGATAVPLRLDESTGFRFRHDDLRRLVSPRTKLIILCSPGNPTGGVLTSQDLDAVADVARESGAYVLSDEIYSSLIFDGQHDTILLREGMPERCVLLDGCSKAFAMTGWRLGFGLFPKELVEPARNLAINSWTCIPPFVAAGAITALDTPKEELDYMRLEYAARRDLLFERLNQLPGISVAVKPAGAMYLLANVTGTSLSSRDFADRLLQEEAVSLLDGRYFGDGGEGLVRISFAQSRERLEEGCERIKNFLMRLKA</sequence>
<organism evidence="7">
    <name type="scientific">Cladocopium goreaui</name>
    <dbReference type="NCBI Taxonomy" id="2562237"/>
    <lineage>
        <taxon>Eukaryota</taxon>
        <taxon>Sar</taxon>
        <taxon>Alveolata</taxon>
        <taxon>Dinophyceae</taxon>
        <taxon>Suessiales</taxon>
        <taxon>Symbiodiniaceae</taxon>
        <taxon>Cladocopium</taxon>
    </lineage>
</organism>
<dbReference type="AlphaFoldDB" id="A0A9P1BSK3"/>
<evidence type="ECO:0000256" key="3">
    <source>
        <dbReference type="ARBA" id="ARBA00022576"/>
    </source>
</evidence>
<evidence type="ECO:0000313" key="7">
    <source>
        <dbReference type="EMBL" id="CAI3977678.1"/>
    </source>
</evidence>
<dbReference type="InterPro" id="IPR015422">
    <property type="entry name" value="PyrdxlP-dep_Trfase_small"/>
</dbReference>
<keyword evidence="5" id="KW-0663">Pyridoxal phosphate</keyword>
<name>A0A9P1BSK3_9DINO</name>
<comment type="similarity">
    <text evidence="2">Belongs to the class-I pyridoxal-phosphate-dependent aminotransferase family.</text>
</comment>
<feature type="domain" description="Aminotransferase class I/classII large" evidence="6">
    <location>
        <begin position="3"/>
        <end position="348"/>
    </location>
</feature>
<gene>
    <name evidence="7" type="ORF">C1SCF055_LOCUS5800</name>
</gene>
<dbReference type="PROSITE" id="PS00105">
    <property type="entry name" value="AA_TRANSFER_CLASS_1"/>
    <property type="match status" value="1"/>
</dbReference>
<dbReference type="Proteomes" id="UP001152797">
    <property type="component" value="Unassembled WGS sequence"/>
</dbReference>
<dbReference type="Gene3D" id="3.90.1150.10">
    <property type="entry name" value="Aspartate Aminotransferase, domain 1"/>
    <property type="match status" value="1"/>
</dbReference>
<comment type="cofactor">
    <cofactor evidence="1">
        <name>pyridoxal 5'-phosphate</name>
        <dbReference type="ChEBI" id="CHEBI:597326"/>
    </cofactor>
</comment>
<evidence type="ECO:0000313" key="9">
    <source>
        <dbReference type="Proteomes" id="UP001152797"/>
    </source>
</evidence>
<dbReference type="InterPro" id="IPR050596">
    <property type="entry name" value="AspAT/PAT-like"/>
</dbReference>
<dbReference type="PANTHER" id="PTHR46383:SF1">
    <property type="entry name" value="ASPARTATE AMINOTRANSFERASE"/>
    <property type="match status" value="1"/>
</dbReference>
<accession>A0A9P1BSK3</accession>